<dbReference type="Gene3D" id="3.90.25.10">
    <property type="entry name" value="UDP-galactose 4-epimerase, domain 1"/>
    <property type="match status" value="1"/>
</dbReference>
<comment type="cofactor">
    <cofactor evidence="1">
        <name>NAD(+)</name>
        <dbReference type="ChEBI" id="CHEBI:57540"/>
    </cofactor>
</comment>
<dbReference type="InterPro" id="IPR005888">
    <property type="entry name" value="dTDP_Gluc_deHydtase"/>
</dbReference>
<dbReference type="EC" id="4.2.1.46" evidence="5"/>
<evidence type="ECO:0000259" key="4">
    <source>
        <dbReference type="Pfam" id="PF16363"/>
    </source>
</evidence>
<dbReference type="InterPro" id="IPR016040">
    <property type="entry name" value="NAD(P)-bd_dom"/>
</dbReference>
<evidence type="ECO:0000256" key="3">
    <source>
        <dbReference type="ARBA" id="ARBA00023239"/>
    </source>
</evidence>
<dbReference type="STRING" id="272557.APE_1180"/>
<dbReference type="AlphaFoldDB" id="Q9YCT1"/>
<gene>
    <name evidence="5" type="primary">rfbB</name>
    <name evidence="5" type="ordered locus">APE_1180</name>
</gene>
<dbReference type="EnsemblBacteria" id="BAA80166">
    <property type="protein sequence ID" value="BAA80166"/>
    <property type="gene ID" value="APE_1180"/>
</dbReference>
<proteinExistence type="predicted"/>
<evidence type="ECO:0000313" key="5">
    <source>
        <dbReference type="EMBL" id="BAA80166.1"/>
    </source>
</evidence>
<dbReference type="eggNOG" id="arCOG01371">
    <property type="taxonomic scope" value="Archaea"/>
</dbReference>
<dbReference type="InterPro" id="IPR036291">
    <property type="entry name" value="NAD(P)-bd_dom_sf"/>
</dbReference>
<evidence type="ECO:0000256" key="2">
    <source>
        <dbReference type="ARBA" id="ARBA00023027"/>
    </source>
</evidence>
<dbReference type="NCBIfam" id="TIGR01181">
    <property type="entry name" value="dTDP_gluc_dehyt"/>
    <property type="match status" value="1"/>
</dbReference>
<sequence>MRVLVTGGAGFIGSSFVRYIVNTTDWEVLVYDKLTYAGRLENLHDVIDRIGFMRGDIADEEQFGRVLTEFEPDVVVNFAAETHVDRSINEPAPFMRTNIIGVFTILEAIRKRIDQIVLLHVSTDEVYGDLWNTGKEATESDPLNPSSPYSASKASGDLLIKAYGRTYGLKYRIVRPCNNYGPYQHVEKLIPRTIIRILHGKPPVIYGDGSQIRDWLYVEDTARAIHVVLEKGVDGEIYNVCGGMASTVKDIVVNILESMGKPRDYLVYGKSRPGEDRRYAMKCDKIRNLGWAPHVTLKEGLKITVKWYIENRWWWRPLLDKRYVLADHPW</sequence>
<dbReference type="GeneID" id="1445836"/>
<organism evidence="5 6">
    <name type="scientific">Aeropyrum pernix (strain ATCC 700893 / DSM 11879 / JCM 9820 / NBRC 100138 / K1)</name>
    <dbReference type="NCBI Taxonomy" id="272557"/>
    <lineage>
        <taxon>Archaea</taxon>
        <taxon>Thermoproteota</taxon>
        <taxon>Thermoprotei</taxon>
        <taxon>Desulfurococcales</taxon>
        <taxon>Desulfurococcaceae</taxon>
        <taxon>Aeropyrum</taxon>
    </lineage>
</organism>
<dbReference type="GO" id="GO:0008460">
    <property type="term" value="F:dTDP-glucose 4,6-dehydratase activity"/>
    <property type="evidence" value="ECO:0007669"/>
    <property type="project" value="UniProtKB-EC"/>
</dbReference>
<dbReference type="Gene3D" id="3.40.50.720">
    <property type="entry name" value="NAD(P)-binding Rossmann-like Domain"/>
    <property type="match status" value="1"/>
</dbReference>
<feature type="domain" description="NAD(P)-binding" evidence="4">
    <location>
        <begin position="4"/>
        <end position="303"/>
    </location>
</feature>
<evidence type="ECO:0000256" key="1">
    <source>
        <dbReference type="ARBA" id="ARBA00001911"/>
    </source>
</evidence>
<dbReference type="PATRIC" id="fig|272557.25.peg.810"/>
<dbReference type="Proteomes" id="UP000002518">
    <property type="component" value="Chromosome"/>
</dbReference>
<dbReference type="Pfam" id="PF16363">
    <property type="entry name" value="GDP_Man_Dehyd"/>
    <property type="match status" value="1"/>
</dbReference>
<reference evidence="5 6" key="1">
    <citation type="journal article" date="1999" name="DNA Res.">
        <title>Complete genome sequence of an aerobic hyper-thermophilic crenarchaeon, Aeropyrum pernix K1.</title>
        <authorList>
            <person name="Kawarabayasi Y."/>
            <person name="Hino Y."/>
            <person name="Horikawa H."/>
            <person name="Yamazaki S."/>
            <person name="Haikawa Y."/>
            <person name="Jin-no K."/>
            <person name="Takahashi M."/>
            <person name="Sekine M."/>
            <person name="Baba S."/>
            <person name="Ankai A."/>
            <person name="Kosugi H."/>
            <person name="Hosoyama A."/>
            <person name="Fukui S."/>
            <person name="Nagai Y."/>
            <person name="Nishijima K."/>
            <person name="Nakazawa H."/>
            <person name="Takamiya M."/>
            <person name="Masuda S."/>
            <person name="Funahashi T."/>
            <person name="Tanaka T."/>
            <person name="Kudoh Y."/>
            <person name="Yamazaki J."/>
            <person name="Kushida N."/>
            <person name="Oguchi A."/>
            <person name="Aoki K."/>
            <person name="Kubota K."/>
            <person name="Nakamura Y."/>
            <person name="Nomura N."/>
            <person name="Sako Y."/>
            <person name="Kikuchi H."/>
        </authorList>
    </citation>
    <scope>NUCLEOTIDE SEQUENCE [LARGE SCALE GENOMIC DNA]</scope>
    <source>
        <strain evidence="6">ATCC 700893 / DSM 11879 / JCM 9820 / NBRC 100138 / K1</strain>
    </source>
</reference>
<dbReference type="PANTHER" id="PTHR43000">
    <property type="entry name" value="DTDP-D-GLUCOSE 4,6-DEHYDRATASE-RELATED"/>
    <property type="match status" value="1"/>
</dbReference>
<dbReference type="EMBL" id="BA000002">
    <property type="protein sequence ID" value="BAA80166.1"/>
    <property type="molecule type" value="Genomic_DNA"/>
</dbReference>
<dbReference type="CDD" id="cd05246">
    <property type="entry name" value="dTDP_GD_SDR_e"/>
    <property type="match status" value="1"/>
</dbReference>
<evidence type="ECO:0000313" key="6">
    <source>
        <dbReference type="Proteomes" id="UP000002518"/>
    </source>
</evidence>
<keyword evidence="2" id="KW-0520">NAD</keyword>
<accession>Q9YCT1</accession>
<dbReference type="PIR" id="H72588">
    <property type="entry name" value="H72588"/>
</dbReference>
<dbReference type="GO" id="GO:0009225">
    <property type="term" value="P:nucleotide-sugar metabolic process"/>
    <property type="evidence" value="ECO:0007669"/>
    <property type="project" value="InterPro"/>
</dbReference>
<name>Q9YCT1_AERPE</name>
<dbReference type="KEGG" id="ape:APE_1180"/>
<protein>
    <submittedName>
        <fullName evidence="5">dTDP-glucose 4,6-dehydratase</fullName>
        <ecNumber evidence="5">4.2.1.46</ecNumber>
    </submittedName>
</protein>
<keyword evidence="3 5" id="KW-0456">Lyase</keyword>
<dbReference type="RefSeq" id="WP_010866206.1">
    <property type="nucleotide sequence ID" value="NC_000854.2"/>
</dbReference>
<keyword evidence="6" id="KW-1185">Reference proteome</keyword>
<dbReference type="SUPFAM" id="SSF51735">
    <property type="entry name" value="NAD(P)-binding Rossmann-fold domains"/>
    <property type="match status" value="1"/>
</dbReference>